<evidence type="ECO:0000313" key="1">
    <source>
        <dbReference type="EMBL" id="RRS00189.1"/>
    </source>
</evidence>
<keyword evidence="2" id="KW-1185">Reference proteome</keyword>
<gene>
    <name evidence="1" type="ORF">EIW28_06250</name>
</gene>
<name>A0A426UZY7_9ACTN</name>
<sequence length="267" mass="27864">MAGPLPAMLRGLIDDAAPFPPGNAPLEAAVPAHRGYRQSWFEPLIGPLLVPQSRLGDLGPGSALAGRGPLRIGVVVDGELEALADAVAALAPQVAVVHYESRHALDHLAEHLAGKPVFAEIPFGEDALDAVRPTGFTPKFRTGGPAAEFFPPPETLAAAICGCRRRGLQFKLTAGLHRAVRRTDPATGFAHHGFVNVLVAADAAANGAGVDETAAILASEDAADLAARAKRLLGRPRALWTGFGSCSIDEPLQDLLDLRLLTRGDDA</sequence>
<protein>
    <submittedName>
        <fullName evidence="1">Uncharacterized protein</fullName>
    </submittedName>
</protein>
<dbReference type="RefSeq" id="WP_125246874.1">
    <property type="nucleotide sequence ID" value="NZ_RSEB01000002.1"/>
</dbReference>
<accession>A0A426UZY7</accession>
<dbReference type="EMBL" id="RSEB01000002">
    <property type="protein sequence ID" value="RRS00189.1"/>
    <property type="molecule type" value="Genomic_DNA"/>
</dbReference>
<reference evidence="1 2" key="1">
    <citation type="submission" date="2018-12" db="EMBL/GenBank/DDBJ databases">
        <title>Glycomyces sp. YIM 121974 draft genome.</title>
        <authorList>
            <person name="Li Q."/>
        </authorList>
    </citation>
    <scope>NUCLEOTIDE SEQUENCE [LARGE SCALE GENOMIC DNA]</scope>
    <source>
        <strain evidence="1 2">YIM 121974</strain>
    </source>
</reference>
<comment type="caution">
    <text evidence="1">The sequence shown here is derived from an EMBL/GenBank/DDBJ whole genome shotgun (WGS) entry which is preliminary data.</text>
</comment>
<proteinExistence type="predicted"/>
<dbReference type="Proteomes" id="UP000277256">
    <property type="component" value="Unassembled WGS sequence"/>
</dbReference>
<dbReference type="OrthoDB" id="9778153at2"/>
<dbReference type="AlphaFoldDB" id="A0A426UZY7"/>
<organism evidence="1 2">
    <name type="scientific">Glycomyces terrestris</name>
    <dbReference type="NCBI Taxonomy" id="2493553"/>
    <lineage>
        <taxon>Bacteria</taxon>
        <taxon>Bacillati</taxon>
        <taxon>Actinomycetota</taxon>
        <taxon>Actinomycetes</taxon>
        <taxon>Glycomycetales</taxon>
        <taxon>Glycomycetaceae</taxon>
        <taxon>Glycomyces</taxon>
    </lineage>
</organism>
<evidence type="ECO:0000313" key="2">
    <source>
        <dbReference type="Proteomes" id="UP000277256"/>
    </source>
</evidence>